<dbReference type="Pfam" id="PF01035">
    <property type="entry name" value="DNA_binding_1"/>
    <property type="match status" value="1"/>
</dbReference>
<comment type="subcellular location">
    <subcellularLocation>
        <location evidence="8">Cytoplasm</location>
    </subcellularLocation>
</comment>
<reference evidence="11 12" key="1">
    <citation type="submission" date="2020-08" db="EMBL/GenBank/DDBJ databases">
        <title>Novel species isolated from subtropical streams in China.</title>
        <authorList>
            <person name="Lu H."/>
        </authorList>
    </citation>
    <scope>NUCLEOTIDE SEQUENCE [LARGE SCALE GENOMIC DNA]</scope>
    <source>
        <strain evidence="11 12">CY18W</strain>
    </source>
</reference>
<dbReference type="CDD" id="cd06445">
    <property type="entry name" value="ATase"/>
    <property type="match status" value="1"/>
</dbReference>
<dbReference type="NCBIfam" id="TIGR00589">
    <property type="entry name" value="ogt"/>
    <property type="match status" value="1"/>
</dbReference>
<evidence type="ECO:0000256" key="1">
    <source>
        <dbReference type="ARBA" id="ARBA00001286"/>
    </source>
</evidence>
<dbReference type="PANTHER" id="PTHR10815:SF5">
    <property type="entry name" value="METHYLATED-DNA--PROTEIN-CYSTEINE METHYLTRANSFERASE"/>
    <property type="match status" value="1"/>
</dbReference>
<evidence type="ECO:0000256" key="5">
    <source>
        <dbReference type="ARBA" id="ARBA00022763"/>
    </source>
</evidence>
<dbReference type="InterPro" id="IPR036631">
    <property type="entry name" value="MGMT_N_sf"/>
</dbReference>
<accession>A0ABR6ZL66</accession>
<comment type="caution">
    <text evidence="11">The sequence shown here is derived from an EMBL/GenBank/DDBJ whole genome shotgun (WGS) entry which is preliminary data.</text>
</comment>
<dbReference type="Proteomes" id="UP000650424">
    <property type="component" value="Unassembled WGS sequence"/>
</dbReference>
<feature type="active site" description="Nucleophile; methyl group acceptor" evidence="8">
    <location>
        <position position="131"/>
    </location>
</feature>
<feature type="domain" description="Methylguanine DNA methyltransferase ribonuclease-like" evidence="10">
    <location>
        <begin position="4"/>
        <end position="75"/>
    </location>
</feature>
<dbReference type="RefSeq" id="WP_186945890.1">
    <property type="nucleotide sequence ID" value="NZ_JACOGF010000002.1"/>
</dbReference>
<dbReference type="InterPro" id="IPR036388">
    <property type="entry name" value="WH-like_DNA-bd_sf"/>
</dbReference>
<dbReference type="Pfam" id="PF02870">
    <property type="entry name" value="Methyltransf_1N"/>
    <property type="match status" value="1"/>
</dbReference>
<dbReference type="Gene3D" id="3.30.160.70">
    <property type="entry name" value="Methylated DNA-protein cysteine methyltransferase domain"/>
    <property type="match status" value="1"/>
</dbReference>
<comment type="miscellaneous">
    <text evidence="8">This enzyme catalyzes only one turnover and therefore is not strictly catalytic. According to one definition, an enzyme is a biocatalyst that acts repeatedly and over many reaction cycles.</text>
</comment>
<keyword evidence="4 8" id="KW-0808">Transferase</keyword>
<evidence type="ECO:0000259" key="10">
    <source>
        <dbReference type="Pfam" id="PF02870"/>
    </source>
</evidence>
<protein>
    <recommendedName>
        <fullName evidence="8">Methylated-DNA--protein-cysteine methyltransferase</fullName>
        <ecNumber evidence="8">2.1.1.63</ecNumber>
    </recommendedName>
    <alternativeName>
        <fullName evidence="8">6-O-methylguanine-DNA methyltransferase</fullName>
        <shortName evidence="8">MGMT</shortName>
    </alternativeName>
    <alternativeName>
        <fullName evidence="8">O-6-methylguanine-DNA-alkyltransferase</fullName>
    </alternativeName>
</protein>
<keyword evidence="5 8" id="KW-0227">DNA damage</keyword>
<evidence type="ECO:0000256" key="3">
    <source>
        <dbReference type="ARBA" id="ARBA00022603"/>
    </source>
</evidence>
<dbReference type="EMBL" id="JACOGF010000002">
    <property type="protein sequence ID" value="MBC3916640.1"/>
    <property type="molecule type" value="Genomic_DNA"/>
</dbReference>
<keyword evidence="3 8" id="KW-0489">Methyltransferase</keyword>
<name>A0ABR6ZL66_9BURK</name>
<dbReference type="EC" id="2.1.1.63" evidence="8"/>
<dbReference type="InterPro" id="IPR008332">
    <property type="entry name" value="MethylG_MeTrfase_N"/>
</dbReference>
<dbReference type="HAMAP" id="MF_00772">
    <property type="entry name" value="OGT"/>
    <property type="match status" value="1"/>
</dbReference>
<comment type="catalytic activity">
    <reaction evidence="7 8">
        <text>a 6-O-methyl-2'-deoxyguanosine in DNA + L-cysteinyl-[protein] = S-methyl-L-cysteinyl-[protein] + a 2'-deoxyguanosine in DNA</text>
        <dbReference type="Rhea" id="RHEA:24000"/>
        <dbReference type="Rhea" id="RHEA-COMP:10131"/>
        <dbReference type="Rhea" id="RHEA-COMP:10132"/>
        <dbReference type="Rhea" id="RHEA-COMP:11367"/>
        <dbReference type="Rhea" id="RHEA-COMP:11368"/>
        <dbReference type="ChEBI" id="CHEBI:29950"/>
        <dbReference type="ChEBI" id="CHEBI:82612"/>
        <dbReference type="ChEBI" id="CHEBI:85445"/>
        <dbReference type="ChEBI" id="CHEBI:85448"/>
        <dbReference type="EC" id="2.1.1.63"/>
    </reaction>
</comment>
<dbReference type="SUPFAM" id="SSF46767">
    <property type="entry name" value="Methylated DNA-protein cysteine methyltransferase, C-terminal domain"/>
    <property type="match status" value="1"/>
</dbReference>
<evidence type="ECO:0000256" key="8">
    <source>
        <dbReference type="HAMAP-Rule" id="MF_00772"/>
    </source>
</evidence>
<gene>
    <name evidence="11" type="ORF">H8L32_04000</name>
</gene>
<keyword evidence="2 8" id="KW-0963">Cytoplasm</keyword>
<dbReference type="InterPro" id="IPR001497">
    <property type="entry name" value="MethylDNA_cys_MeTrfase_AS"/>
</dbReference>
<keyword evidence="12" id="KW-1185">Reference proteome</keyword>
<dbReference type="SUPFAM" id="SSF53155">
    <property type="entry name" value="Methylated DNA-protein cysteine methyltransferase domain"/>
    <property type="match status" value="1"/>
</dbReference>
<dbReference type="InterPro" id="IPR023546">
    <property type="entry name" value="MGMT"/>
</dbReference>
<keyword evidence="6 8" id="KW-0234">DNA repair</keyword>
<feature type="domain" description="Methylated-DNA-[protein]-cysteine S-methyltransferase DNA binding" evidence="9">
    <location>
        <begin position="80"/>
        <end position="159"/>
    </location>
</feature>
<dbReference type="InterPro" id="IPR014048">
    <property type="entry name" value="MethylDNA_cys_MeTrfase_DNA-bd"/>
</dbReference>
<evidence type="ECO:0000259" key="9">
    <source>
        <dbReference type="Pfam" id="PF01035"/>
    </source>
</evidence>
<sequence length="181" mass="19474">MKTIHYMNMDSPLGPLLLAASENGICGVYFEHHKHFKGSAGWQLNPQHPFLLQASQQLRDYFAGQRQDFDLPLDLSAGTAFQQAVWAGLRQIPFGTTTSYGQLAQHIRQPAAVRAVGAANGRNPISIIVPCHRVIAGSGALTGYAGGLENKKALLILEKNQGIQGKPEAHHGPAQSVLGFA</sequence>
<comment type="catalytic activity">
    <reaction evidence="1 8">
        <text>a 4-O-methyl-thymidine in DNA + L-cysteinyl-[protein] = a thymidine in DNA + S-methyl-L-cysteinyl-[protein]</text>
        <dbReference type="Rhea" id="RHEA:53428"/>
        <dbReference type="Rhea" id="RHEA-COMP:10131"/>
        <dbReference type="Rhea" id="RHEA-COMP:10132"/>
        <dbReference type="Rhea" id="RHEA-COMP:13555"/>
        <dbReference type="Rhea" id="RHEA-COMP:13556"/>
        <dbReference type="ChEBI" id="CHEBI:29950"/>
        <dbReference type="ChEBI" id="CHEBI:82612"/>
        <dbReference type="ChEBI" id="CHEBI:137386"/>
        <dbReference type="ChEBI" id="CHEBI:137387"/>
        <dbReference type="EC" id="2.1.1.63"/>
    </reaction>
</comment>
<organism evidence="11 12">
    <name type="scientific">Undibacterium hunanense</name>
    <dbReference type="NCBI Taxonomy" id="2762292"/>
    <lineage>
        <taxon>Bacteria</taxon>
        <taxon>Pseudomonadati</taxon>
        <taxon>Pseudomonadota</taxon>
        <taxon>Betaproteobacteria</taxon>
        <taxon>Burkholderiales</taxon>
        <taxon>Oxalobacteraceae</taxon>
        <taxon>Undibacterium</taxon>
    </lineage>
</organism>
<comment type="similarity">
    <text evidence="8">Belongs to the MGMT family.</text>
</comment>
<dbReference type="Gene3D" id="1.10.10.10">
    <property type="entry name" value="Winged helix-like DNA-binding domain superfamily/Winged helix DNA-binding domain"/>
    <property type="match status" value="1"/>
</dbReference>
<evidence type="ECO:0000256" key="2">
    <source>
        <dbReference type="ARBA" id="ARBA00022490"/>
    </source>
</evidence>
<dbReference type="InterPro" id="IPR036217">
    <property type="entry name" value="MethylDNA_cys_MeTrfase_DNAb"/>
</dbReference>
<dbReference type="PROSITE" id="PS00374">
    <property type="entry name" value="MGMT"/>
    <property type="match status" value="1"/>
</dbReference>
<evidence type="ECO:0000256" key="7">
    <source>
        <dbReference type="ARBA" id="ARBA00049348"/>
    </source>
</evidence>
<evidence type="ECO:0000256" key="4">
    <source>
        <dbReference type="ARBA" id="ARBA00022679"/>
    </source>
</evidence>
<comment type="function">
    <text evidence="8">Involved in the cellular defense against the biological effects of O6-methylguanine (O6-MeG) and O4-methylthymine (O4-MeT) in DNA. Repairs the methylated nucleobase in DNA by stoichiometrically transferring the methyl group to a cysteine residue in the enzyme. This is a suicide reaction: the enzyme is irreversibly inactivated.</text>
</comment>
<evidence type="ECO:0000313" key="12">
    <source>
        <dbReference type="Proteomes" id="UP000650424"/>
    </source>
</evidence>
<dbReference type="PANTHER" id="PTHR10815">
    <property type="entry name" value="METHYLATED-DNA--PROTEIN-CYSTEINE METHYLTRANSFERASE"/>
    <property type="match status" value="1"/>
</dbReference>
<evidence type="ECO:0000313" key="11">
    <source>
        <dbReference type="EMBL" id="MBC3916640.1"/>
    </source>
</evidence>
<evidence type="ECO:0000256" key="6">
    <source>
        <dbReference type="ARBA" id="ARBA00023204"/>
    </source>
</evidence>
<proteinExistence type="inferred from homology"/>